<evidence type="ECO:0000313" key="1">
    <source>
        <dbReference type="Proteomes" id="UP000790787"/>
    </source>
</evidence>
<dbReference type="Proteomes" id="UP000790787">
    <property type="component" value="Chromosome 9"/>
</dbReference>
<protein>
    <submittedName>
        <fullName evidence="2">Uncharacterized protein LOC142164008</fullName>
    </submittedName>
</protein>
<gene>
    <name evidence="2" type="primary">LOC142164008</name>
</gene>
<sequence length="228" mass="26170">MARTMLIDSGVPKSFWAEVVNTACYLINRCMIRSLLNKTPYEMLNGRKPKLTYLRPFGCKCFILNNGKEAVGKFDDKSDEGIFLGYFSQSKVYKVYNKMTQCVEESIYVIIDEAYHSSGKYSHDKNDQDGDYSKVHGEVIDMENGKADLMSQVKETSTPDAEQRSYIHSSIDANDRSHMAEPGIQTISKARNIFAFSPFFSQIELKYIKETLKYADWIVAIQEELHQF</sequence>
<reference evidence="2" key="2">
    <citation type="submission" date="2025-08" db="UniProtKB">
        <authorList>
            <consortium name="RefSeq"/>
        </authorList>
    </citation>
    <scope>IDENTIFICATION</scope>
    <source>
        <tissue evidence="2">Leaf</tissue>
    </source>
</reference>
<organism evidence="1 2">
    <name type="scientific">Nicotiana tabacum</name>
    <name type="common">Common tobacco</name>
    <dbReference type="NCBI Taxonomy" id="4097"/>
    <lineage>
        <taxon>Eukaryota</taxon>
        <taxon>Viridiplantae</taxon>
        <taxon>Streptophyta</taxon>
        <taxon>Embryophyta</taxon>
        <taxon>Tracheophyta</taxon>
        <taxon>Spermatophyta</taxon>
        <taxon>Magnoliopsida</taxon>
        <taxon>eudicotyledons</taxon>
        <taxon>Gunneridae</taxon>
        <taxon>Pentapetalae</taxon>
        <taxon>asterids</taxon>
        <taxon>lamiids</taxon>
        <taxon>Solanales</taxon>
        <taxon>Solanaceae</taxon>
        <taxon>Nicotianoideae</taxon>
        <taxon>Nicotianeae</taxon>
        <taxon>Nicotiana</taxon>
    </lineage>
</organism>
<accession>A0AC58RWZ1</accession>
<reference evidence="1" key="1">
    <citation type="journal article" date="2014" name="Nat. Commun.">
        <title>The tobacco genome sequence and its comparison with those of tomato and potato.</title>
        <authorList>
            <person name="Sierro N."/>
            <person name="Battey J.N."/>
            <person name="Ouadi S."/>
            <person name="Bakaher N."/>
            <person name="Bovet L."/>
            <person name="Willig A."/>
            <person name="Goepfert S."/>
            <person name="Peitsch M.C."/>
            <person name="Ivanov N.V."/>
        </authorList>
    </citation>
    <scope>NUCLEOTIDE SEQUENCE [LARGE SCALE GENOMIC DNA]</scope>
</reference>
<proteinExistence type="predicted"/>
<name>A0AC58RWZ1_TOBAC</name>
<dbReference type="RefSeq" id="XP_075077271.1">
    <property type="nucleotide sequence ID" value="XM_075221170.1"/>
</dbReference>
<evidence type="ECO:0000313" key="2">
    <source>
        <dbReference type="RefSeq" id="XP_075077271.1"/>
    </source>
</evidence>
<keyword evidence="1" id="KW-1185">Reference proteome</keyword>